<evidence type="ECO:0000313" key="2">
    <source>
        <dbReference type="EMBL" id="KAK0454069.1"/>
    </source>
</evidence>
<organism evidence="2 3">
    <name type="scientific">Armillaria tabescens</name>
    <name type="common">Ringless honey mushroom</name>
    <name type="synonym">Agaricus tabescens</name>
    <dbReference type="NCBI Taxonomy" id="1929756"/>
    <lineage>
        <taxon>Eukaryota</taxon>
        <taxon>Fungi</taxon>
        <taxon>Dikarya</taxon>
        <taxon>Basidiomycota</taxon>
        <taxon>Agaricomycotina</taxon>
        <taxon>Agaricomycetes</taxon>
        <taxon>Agaricomycetidae</taxon>
        <taxon>Agaricales</taxon>
        <taxon>Marasmiineae</taxon>
        <taxon>Physalacriaceae</taxon>
        <taxon>Desarmillaria</taxon>
    </lineage>
</organism>
<dbReference type="GeneID" id="85357219"/>
<comment type="caution">
    <text evidence="2">The sequence shown here is derived from an EMBL/GenBank/DDBJ whole genome shotgun (WGS) entry which is preliminary data.</text>
</comment>
<dbReference type="AlphaFoldDB" id="A0AA39N1L7"/>
<sequence>MLSLYIVLCIASLYTPRCVSTPRDTLNTFVATAHGLPCLGCGPGRSLLGPCAGTNTNTNTTTLCWYPDSRDSEENLHTITNDCTKYRHFFFTQIL</sequence>
<evidence type="ECO:0000313" key="3">
    <source>
        <dbReference type="Proteomes" id="UP001175211"/>
    </source>
</evidence>
<proteinExistence type="predicted"/>
<feature type="chain" id="PRO_5041314242" description="Secreted protein" evidence="1">
    <location>
        <begin position="21"/>
        <end position="95"/>
    </location>
</feature>
<protein>
    <recommendedName>
        <fullName evidence="4">Secreted protein</fullName>
    </recommendedName>
</protein>
<reference evidence="2" key="1">
    <citation type="submission" date="2023-06" db="EMBL/GenBank/DDBJ databases">
        <authorList>
            <consortium name="Lawrence Berkeley National Laboratory"/>
            <person name="Ahrendt S."/>
            <person name="Sahu N."/>
            <person name="Indic B."/>
            <person name="Wong-Bajracharya J."/>
            <person name="Merenyi Z."/>
            <person name="Ke H.-M."/>
            <person name="Monk M."/>
            <person name="Kocsube S."/>
            <person name="Drula E."/>
            <person name="Lipzen A."/>
            <person name="Balint B."/>
            <person name="Henrissat B."/>
            <person name="Andreopoulos B."/>
            <person name="Martin F.M."/>
            <person name="Harder C.B."/>
            <person name="Rigling D."/>
            <person name="Ford K.L."/>
            <person name="Foster G.D."/>
            <person name="Pangilinan J."/>
            <person name="Papanicolaou A."/>
            <person name="Barry K."/>
            <person name="LaButti K."/>
            <person name="Viragh M."/>
            <person name="Koriabine M."/>
            <person name="Yan M."/>
            <person name="Riley R."/>
            <person name="Champramary S."/>
            <person name="Plett K.L."/>
            <person name="Tsai I.J."/>
            <person name="Slot J."/>
            <person name="Sipos G."/>
            <person name="Plett J."/>
            <person name="Nagy L.G."/>
            <person name="Grigoriev I.V."/>
        </authorList>
    </citation>
    <scope>NUCLEOTIDE SEQUENCE</scope>
    <source>
        <strain evidence="2">CCBAS 213</strain>
    </source>
</reference>
<dbReference type="RefSeq" id="XP_060328457.1">
    <property type="nucleotide sequence ID" value="XM_060473671.1"/>
</dbReference>
<name>A0AA39N1L7_ARMTA</name>
<evidence type="ECO:0008006" key="4">
    <source>
        <dbReference type="Google" id="ProtNLM"/>
    </source>
</evidence>
<dbReference type="Proteomes" id="UP001175211">
    <property type="component" value="Unassembled WGS sequence"/>
</dbReference>
<feature type="signal peptide" evidence="1">
    <location>
        <begin position="1"/>
        <end position="20"/>
    </location>
</feature>
<evidence type="ECO:0000256" key="1">
    <source>
        <dbReference type="SAM" id="SignalP"/>
    </source>
</evidence>
<dbReference type="EMBL" id="JAUEPS010000028">
    <property type="protein sequence ID" value="KAK0454069.1"/>
    <property type="molecule type" value="Genomic_DNA"/>
</dbReference>
<gene>
    <name evidence="2" type="ORF">EV420DRAFT_1556616</name>
</gene>
<accession>A0AA39N1L7</accession>
<keyword evidence="1" id="KW-0732">Signal</keyword>
<keyword evidence="3" id="KW-1185">Reference proteome</keyword>